<dbReference type="RefSeq" id="WP_331256589.1">
    <property type="nucleotide sequence ID" value="NZ_CP133270.1"/>
</dbReference>
<accession>A0ABZ2C1T0</accession>
<proteinExistence type="predicted"/>
<protein>
    <submittedName>
        <fullName evidence="1">Uncharacterized protein</fullName>
    </submittedName>
</protein>
<sequence length="170" mass="19153">MKSFFFIALIGIGLSPSVRADKRVTVNLEIKNDSNHDVLIKLDDPNPVCFVIQQSDINHVISKKTSKIISISYSTDEYNRMSGDCDMDISFCTQGAENFCSENDFELDLLDGCLFANEDVYNNQTPIHYSLGNKDCTGNPRKTQVTFTNNSKLKKHTLTQKAQVPEKHKP</sequence>
<name>A0ABZ2C1T0_9PROT</name>
<dbReference type="EMBL" id="CP133270">
    <property type="protein sequence ID" value="WVX66048.1"/>
    <property type="molecule type" value="Genomic_DNA"/>
</dbReference>
<evidence type="ECO:0000313" key="2">
    <source>
        <dbReference type="Proteomes" id="UP001330434"/>
    </source>
</evidence>
<gene>
    <name evidence="1" type="ORF">Bealeia1_00219</name>
</gene>
<evidence type="ECO:0000313" key="1">
    <source>
        <dbReference type="EMBL" id="WVX66048.1"/>
    </source>
</evidence>
<reference evidence="1 2" key="1">
    <citation type="journal article" date="2024" name="Environ. Microbiol.">
        <title>Novel evolutionary insights on the interactions of the Holosporales (Alphaproteobacteria) with eukaryotic hosts from comparative genomics.</title>
        <authorList>
            <person name="Giovannini M."/>
            <person name="Petroni G."/>
            <person name="Castelli M."/>
        </authorList>
    </citation>
    <scope>NUCLEOTIDE SEQUENCE [LARGE SCALE GENOMIC DNA]</scope>
    <source>
        <strain evidence="1 2">US_Bl 15I1</strain>
    </source>
</reference>
<keyword evidence="2" id="KW-1185">Reference proteome</keyword>
<organism evidence="1 2">
    <name type="scientific">Candidatus Bealeia paramacronuclearis</name>
    <dbReference type="NCBI Taxonomy" id="1921001"/>
    <lineage>
        <taxon>Bacteria</taxon>
        <taxon>Pseudomonadati</taxon>
        <taxon>Pseudomonadota</taxon>
        <taxon>Alphaproteobacteria</taxon>
        <taxon>Holosporales</taxon>
        <taxon>Holosporaceae</taxon>
        <taxon>Candidatus Bealeia</taxon>
    </lineage>
</organism>
<dbReference type="Proteomes" id="UP001330434">
    <property type="component" value="Chromosome"/>
</dbReference>